<evidence type="ECO:0000259" key="15">
    <source>
        <dbReference type="PROSITE" id="PS51384"/>
    </source>
</evidence>
<gene>
    <name evidence="16" type="ORF">AC578_2599</name>
</gene>
<evidence type="ECO:0000256" key="6">
    <source>
        <dbReference type="ARBA" id="ARBA00022692"/>
    </source>
</evidence>
<dbReference type="PANTHER" id="PTHR32361">
    <property type="entry name" value="FERRIC/CUPRIC REDUCTASE TRANSMEMBRANE COMPONENT"/>
    <property type="match status" value="1"/>
</dbReference>
<dbReference type="CDD" id="cd06186">
    <property type="entry name" value="NOX_Duox_like_FAD_NADP"/>
    <property type="match status" value="1"/>
</dbReference>
<evidence type="ECO:0000256" key="5">
    <source>
        <dbReference type="ARBA" id="ARBA00022475"/>
    </source>
</evidence>
<dbReference type="Gene3D" id="3.40.50.80">
    <property type="entry name" value="Nucleotide-binding domain of ferredoxin-NADP reductase (FNR) module"/>
    <property type="match status" value="1"/>
</dbReference>
<evidence type="ECO:0000256" key="1">
    <source>
        <dbReference type="ARBA" id="ARBA00004651"/>
    </source>
</evidence>
<feature type="transmembrane region" description="Helical" evidence="14">
    <location>
        <begin position="230"/>
        <end position="249"/>
    </location>
</feature>
<dbReference type="SUPFAM" id="SSF52343">
    <property type="entry name" value="Ferredoxin reductase-like, C-terminal NADP-linked domain"/>
    <property type="match status" value="1"/>
</dbReference>
<accession>A0A139GXR8</accession>
<dbReference type="InterPro" id="IPR013121">
    <property type="entry name" value="Fe_red_NAD-bd_6"/>
</dbReference>
<comment type="subcellular location">
    <subcellularLocation>
        <location evidence="1">Cell membrane</location>
        <topology evidence="1">Multi-pass membrane protein</topology>
    </subcellularLocation>
</comment>
<dbReference type="Pfam" id="PF01794">
    <property type="entry name" value="Ferric_reduct"/>
    <property type="match status" value="1"/>
</dbReference>
<feature type="transmembrane region" description="Helical" evidence="14">
    <location>
        <begin position="192"/>
        <end position="210"/>
    </location>
</feature>
<evidence type="ECO:0000313" key="16">
    <source>
        <dbReference type="EMBL" id="KXS95004.1"/>
    </source>
</evidence>
<evidence type="ECO:0000256" key="3">
    <source>
        <dbReference type="ARBA" id="ARBA00012668"/>
    </source>
</evidence>
<dbReference type="GO" id="GO:0015677">
    <property type="term" value="P:copper ion import"/>
    <property type="evidence" value="ECO:0007669"/>
    <property type="project" value="TreeGrafter"/>
</dbReference>
<evidence type="ECO:0000313" key="17">
    <source>
        <dbReference type="Proteomes" id="UP000070133"/>
    </source>
</evidence>
<dbReference type="GO" id="GO:0052851">
    <property type="term" value="F:ferric-chelate reductase (NADPH) activity"/>
    <property type="evidence" value="ECO:0007669"/>
    <property type="project" value="UniProtKB-EC"/>
</dbReference>
<dbReference type="PROSITE" id="PS51384">
    <property type="entry name" value="FAD_FR"/>
    <property type="match status" value="1"/>
</dbReference>
<keyword evidence="8 14" id="KW-1133">Transmembrane helix</keyword>
<feature type="transmembrane region" description="Helical" evidence="14">
    <location>
        <begin position="154"/>
        <end position="172"/>
    </location>
</feature>
<dbReference type="EMBL" id="LFZN01000239">
    <property type="protein sequence ID" value="KXS95004.1"/>
    <property type="molecule type" value="Genomic_DNA"/>
</dbReference>
<dbReference type="InterPro" id="IPR017938">
    <property type="entry name" value="Riboflavin_synthase-like_b-brl"/>
</dbReference>
<evidence type="ECO:0000256" key="9">
    <source>
        <dbReference type="ARBA" id="ARBA00023002"/>
    </source>
</evidence>
<dbReference type="Pfam" id="PF08022">
    <property type="entry name" value="FAD_binding_8"/>
    <property type="match status" value="1"/>
</dbReference>
<keyword evidence="12" id="KW-0325">Glycoprotein</keyword>
<dbReference type="Pfam" id="PF08030">
    <property type="entry name" value="NAD_binding_6"/>
    <property type="match status" value="1"/>
</dbReference>
<reference evidence="16 17" key="1">
    <citation type="submission" date="2015-07" db="EMBL/GenBank/DDBJ databases">
        <title>Comparative genomics of the Sigatoka disease complex on banana suggests a link between parallel evolutionary changes in Pseudocercospora fijiensis and Pseudocercospora eumusae and increased virulence on the banana host.</title>
        <authorList>
            <person name="Chang T.-C."/>
            <person name="Salvucci A."/>
            <person name="Crous P.W."/>
            <person name="Stergiopoulos I."/>
        </authorList>
    </citation>
    <scope>NUCLEOTIDE SEQUENCE [LARGE SCALE GENOMIC DNA]</scope>
    <source>
        <strain evidence="16 17">CBS 114824</strain>
    </source>
</reference>
<dbReference type="STRING" id="321146.A0A139GXR8"/>
<keyword evidence="7" id="KW-0249">Electron transport</keyword>
<dbReference type="GO" id="GO:0005886">
    <property type="term" value="C:plasma membrane"/>
    <property type="evidence" value="ECO:0007669"/>
    <property type="project" value="UniProtKB-SubCell"/>
</dbReference>
<evidence type="ECO:0000256" key="2">
    <source>
        <dbReference type="ARBA" id="ARBA00006278"/>
    </source>
</evidence>
<evidence type="ECO:0000256" key="8">
    <source>
        <dbReference type="ARBA" id="ARBA00022989"/>
    </source>
</evidence>
<dbReference type="InterPro" id="IPR039261">
    <property type="entry name" value="FNR_nucleotide-bd"/>
</dbReference>
<keyword evidence="10" id="KW-0406">Ion transport</keyword>
<dbReference type="GO" id="GO:0006879">
    <property type="term" value="P:intracellular iron ion homeostasis"/>
    <property type="evidence" value="ECO:0007669"/>
    <property type="project" value="TreeGrafter"/>
</dbReference>
<dbReference type="PANTHER" id="PTHR32361:SF9">
    <property type="entry name" value="FERRIC REDUCTASE TRANSMEMBRANE COMPONENT 3-RELATED"/>
    <property type="match status" value="1"/>
</dbReference>
<dbReference type="SFLD" id="SFLDS00052">
    <property type="entry name" value="Ferric_Reductase_Domain"/>
    <property type="match status" value="1"/>
</dbReference>
<dbReference type="InterPro" id="IPR017927">
    <property type="entry name" value="FAD-bd_FR_type"/>
</dbReference>
<dbReference type="AlphaFoldDB" id="A0A139GXR8"/>
<keyword evidence="17" id="KW-1185">Reference proteome</keyword>
<evidence type="ECO:0000256" key="14">
    <source>
        <dbReference type="SAM" id="Phobius"/>
    </source>
</evidence>
<feature type="transmembrane region" description="Helical" evidence="14">
    <location>
        <begin position="34"/>
        <end position="54"/>
    </location>
</feature>
<dbReference type="InterPro" id="IPR013112">
    <property type="entry name" value="FAD-bd_8"/>
</dbReference>
<dbReference type="EC" id="1.16.1.9" evidence="3"/>
<keyword evidence="6 14" id="KW-0812">Transmembrane</keyword>
<dbReference type="InterPro" id="IPR013130">
    <property type="entry name" value="Fe3_Rdtase_TM_dom"/>
</dbReference>
<keyword evidence="9" id="KW-0560">Oxidoreductase</keyword>
<keyword evidence="11 14" id="KW-0472">Membrane</keyword>
<dbReference type="SFLD" id="SFLDG01168">
    <property type="entry name" value="Ferric_reductase_subgroup_(FRE"/>
    <property type="match status" value="1"/>
</dbReference>
<evidence type="ECO:0000256" key="12">
    <source>
        <dbReference type="ARBA" id="ARBA00023180"/>
    </source>
</evidence>
<organism evidence="16 17">
    <name type="scientific">Pseudocercospora eumusae</name>
    <dbReference type="NCBI Taxonomy" id="321146"/>
    <lineage>
        <taxon>Eukaryota</taxon>
        <taxon>Fungi</taxon>
        <taxon>Dikarya</taxon>
        <taxon>Ascomycota</taxon>
        <taxon>Pezizomycotina</taxon>
        <taxon>Dothideomycetes</taxon>
        <taxon>Dothideomycetidae</taxon>
        <taxon>Mycosphaerellales</taxon>
        <taxon>Mycosphaerellaceae</taxon>
        <taxon>Pseudocercospora</taxon>
    </lineage>
</organism>
<evidence type="ECO:0000256" key="11">
    <source>
        <dbReference type="ARBA" id="ARBA00023136"/>
    </source>
</evidence>
<comment type="catalytic activity">
    <reaction evidence="13">
        <text>2 a Fe(II)-siderophore + NADP(+) + H(+) = 2 a Fe(III)-siderophore + NADPH</text>
        <dbReference type="Rhea" id="RHEA:28795"/>
        <dbReference type="Rhea" id="RHEA-COMP:11342"/>
        <dbReference type="Rhea" id="RHEA-COMP:11344"/>
        <dbReference type="ChEBI" id="CHEBI:15378"/>
        <dbReference type="ChEBI" id="CHEBI:29033"/>
        <dbReference type="ChEBI" id="CHEBI:29034"/>
        <dbReference type="ChEBI" id="CHEBI:57783"/>
        <dbReference type="ChEBI" id="CHEBI:58349"/>
        <dbReference type="EC" id="1.16.1.9"/>
    </reaction>
</comment>
<proteinExistence type="inferred from homology"/>
<feature type="transmembrane region" description="Helical" evidence="14">
    <location>
        <begin position="116"/>
        <end position="134"/>
    </location>
</feature>
<dbReference type="GO" id="GO:0006826">
    <property type="term" value="P:iron ion transport"/>
    <property type="evidence" value="ECO:0007669"/>
    <property type="project" value="TreeGrafter"/>
</dbReference>
<feature type="transmembrane region" description="Helical" evidence="14">
    <location>
        <begin position="256"/>
        <end position="276"/>
    </location>
</feature>
<sequence length="622" mass="69876">MDMSGMDHSGHDMGGMTMSGGIFTPADESYAYGFWYGIAGCVGLLTAIRAASILQIKQRLRAHRLNPRSIPSRPTGWLSQAFATAQATTREMLYPQPYYFTGRITKYFTPLPVGKWLLLAFYWIIILSFLWTGTILKSKDPMYAYKWEKVGFRAAWVTVTQIPLIYLLSCKFNPISILTGISYERFNWLHRWAARTVFLTAIVHWSFFYTEWSLGDIVTMEIEMMPMVKYGFGAWGVVTWMMISGFGLFRNLNYELFVIQHIAAAAVLLWLLFVHVPSYARYNIWLSVAFVAFDWGMRIVWGVLRNMHLLGGKGTLGPGYTTHLETLPGDVVRLTIEDADFKWQAGQHAYVMMPGLRPFELHPFTIANAPGSGRDQDGRKLSMLIQARSGFSKTLHKAAQKTPGSHWRYRTFLSGPWGSPPDLFHHETVVLIACSSGASFIIPILQDLIRRQGCVRNISLHWMIKAEEHYQWFAEELRTLVERSQDLVLNLQICVHVTRSQPPGPVDAPENVTTTSISVSLGSSSSDSTSAHSIENDKTPLHLARTKQSSALVMKHGARPTLDSIIRAPVEQALGETAVIVCGGLAITAETRTYVAKLSDERAVHKGTGAQGIYLFTETYGW</sequence>
<evidence type="ECO:0000256" key="7">
    <source>
        <dbReference type="ARBA" id="ARBA00022982"/>
    </source>
</evidence>
<keyword evidence="5" id="KW-1003">Cell membrane</keyword>
<evidence type="ECO:0000256" key="10">
    <source>
        <dbReference type="ARBA" id="ARBA00023065"/>
    </source>
</evidence>
<keyword evidence="4" id="KW-0813">Transport</keyword>
<evidence type="ECO:0000256" key="4">
    <source>
        <dbReference type="ARBA" id="ARBA00022448"/>
    </source>
</evidence>
<protein>
    <recommendedName>
        <fullName evidence="3">ferric-chelate reductase (NADPH)</fullName>
        <ecNumber evidence="3">1.16.1.9</ecNumber>
    </recommendedName>
</protein>
<dbReference type="OrthoDB" id="3944240at2759"/>
<feature type="domain" description="FAD-binding FR-type" evidence="15">
    <location>
        <begin position="296"/>
        <end position="423"/>
    </location>
</feature>
<comment type="similarity">
    <text evidence="2">Belongs to the ferric reductase (FRE) family.</text>
</comment>
<dbReference type="Gene3D" id="2.40.30.10">
    <property type="entry name" value="Translation factors"/>
    <property type="match status" value="1"/>
</dbReference>
<dbReference type="Proteomes" id="UP000070133">
    <property type="component" value="Unassembled WGS sequence"/>
</dbReference>
<dbReference type="SUPFAM" id="SSF63380">
    <property type="entry name" value="Riboflavin synthase domain-like"/>
    <property type="match status" value="1"/>
</dbReference>
<name>A0A139GXR8_9PEZI</name>
<dbReference type="InterPro" id="IPR051410">
    <property type="entry name" value="Ferric/Cupric_Reductase"/>
</dbReference>
<comment type="caution">
    <text evidence="16">The sequence shown here is derived from an EMBL/GenBank/DDBJ whole genome shotgun (WGS) entry which is preliminary data.</text>
</comment>
<evidence type="ECO:0000256" key="13">
    <source>
        <dbReference type="ARBA" id="ARBA00048483"/>
    </source>
</evidence>